<dbReference type="AlphaFoldDB" id="A0A6G1QYV2"/>
<evidence type="ECO:0000313" key="1">
    <source>
        <dbReference type="EMBL" id="KAF3707256.1"/>
    </source>
</evidence>
<name>A0A6G1QYV2_CHAAH</name>
<sequence length="57" mass="6550">MQHQYFTRSNLVLSAFGLDKQDLLICEVTRCCCTNHILEPEKVSGFHMLIFTLGFIS</sequence>
<protein>
    <submittedName>
        <fullName evidence="1">Uncharacterized protein</fullName>
    </submittedName>
</protein>
<reference evidence="1 2" key="1">
    <citation type="submission" date="2019-02" db="EMBL/GenBank/DDBJ databases">
        <title>Opniocepnalus argus genome.</title>
        <authorList>
            <person name="Zhou C."/>
            <person name="Xiao S."/>
        </authorList>
    </citation>
    <scope>NUCLEOTIDE SEQUENCE [LARGE SCALE GENOMIC DNA]</scope>
    <source>
        <strain evidence="1">OARG1902GOOAL</strain>
        <tissue evidence="1">Muscle</tissue>
    </source>
</reference>
<reference evidence="2" key="2">
    <citation type="submission" date="2019-02" db="EMBL/GenBank/DDBJ databases">
        <title>Opniocepnalus argus Var Kimnra genome.</title>
        <authorList>
            <person name="Zhou C."/>
            <person name="Xiao S."/>
        </authorList>
    </citation>
    <scope>NUCLEOTIDE SEQUENCE [LARGE SCALE GENOMIC DNA]</scope>
</reference>
<keyword evidence="2" id="KW-1185">Reference proteome</keyword>
<accession>A0A6G1QYV2</accession>
<dbReference type="EMBL" id="CM015712">
    <property type="protein sequence ID" value="KAF3707256.1"/>
    <property type="molecule type" value="Genomic_DNA"/>
</dbReference>
<organism evidence="1 2">
    <name type="scientific">Channa argus</name>
    <name type="common">Northern snakehead</name>
    <name type="synonym">Ophicephalus argus</name>
    <dbReference type="NCBI Taxonomy" id="215402"/>
    <lineage>
        <taxon>Eukaryota</taxon>
        <taxon>Metazoa</taxon>
        <taxon>Chordata</taxon>
        <taxon>Craniata</taxon>
        <taxon>Vertebrata</taxon>
        <taxon>Euteleostomi</taxon>
        <taxon>Actinopterygii</taxon>
        <taxon>Neopterygii</taxon>
        <taxon>Teleostei</taxon>
        <taxon>Neoteleostei</taxon>
        <taxon>Acanthomorphata</taxon>
        <taxon>Anabantaria</taxon>
        <taxon>Anabantiformes</taxon>
        <taxon>Channoidei</taxon>
        <taxon>Channidae</taxon>
        <taxon>Channa</taxon>
    </lineage>
</organism>
<evidence type="ECO:0000313" key="2">
    <source>
        <dbReference type="Proteomes" id="UP000503349"/>
    </source>
</evidence>
<gene>
    <name evidence="1" type="ORF">EXN66_Car000429</name>
</gene>
<proteinExistence type="predicted"/>
<dbReference type="Proteomes" id="UP000503349">
    <property type="component" value="Chromosome 1"/>
</dbReference>